<sequence length="387" mass="41292">MSTVTVYENVSTTGKNSLLMDEKVTGAATSTFTANSYISMVTTNTGGRVVRQSKPYIEYEVGKSKKTLCTGVFNTAGGSVGVQSRIGLFDDVADQVTNPQGGDGFFYELDGTTMYIVKRTSSSGSQVDTRIAQSNWNNDRFDGTGRSRITITTWEDTFMLVFDQHSWNVGQVWIGLLTNGTIQYAHIFEGMGSERPYTRTAKLPIRYEIQNTSAGATSDEMRMMYQSVLTGAELFPIFPQLNFASQKVVTGGSALPVVSLRLKSAFNRLTLRIVDVTLFSNVTGASACIGIYLNPSLTAATFVSAGTDSAAEVDTSATAVNGGTLLASGFVTEQGVINISTSAGGNRSPCFDINADIAGTSDILSLVATLITGSPDVHASISWLEIS</sequence>
<gene>
    <name evidence="1" type="ORF">LCPAC304_05510</name>
</gene>
<name>A0A481Z8J8_9VIRU</name>
<dbReference type="EMBL" id="MK500569">
    <property type="protein sequence ID" value="QBK92204.1"/>
    <property type="molecule type" value="Genomic_DNA"/>
</dbReference>
<evidence type="ECO:0000313" key="1">
    <source>
        <dbReference type="EMBL" id="QBK92204.1"/>
    </source>
</evidence>
<accession>A0A481Z8J8</accession>
<reference evidence="1" key="1">
    <citation type="journal article" date="2019" name="MBio">
        <title>Virus Genomes from Deep Sea Sediments Expand the Ocean Megavirome and Support Independent Origins of Viral Gigantism.</title>
        <authorList>
            <person name="Backstrom D."/>
            <person name="Yutin N."/>
            <person name="Jorgensen S.L."/>
            <person name="Dharamshi J."/>
            <person name="Homa F."/>
            <person name="Zaremba-Niedwiedzka K."/>
            <person name="Spang A."/>
            <person name="Wolf Y.I."/>
            <person name="Koonin E.V."/>
            <person name="Ettema T.J."/>
        </authorList>
    </citation>
    <scope>NUCLEOTIDE SEQUENCE</scope>
</reference>
<organism evidence="1">
    <name type="scientific">Pithovirus LCPAC304</name>
    <dbReference type="NCBI Taxonomy" id="2506594"/>
    <lineage>
        <taxon>Viruses</taxon>
        <taxon>Pithoviruses</taxon>
    </lineage>
</organism>
<protein>
    <submittedName>
        <fullName evidence="1">Uncharacterized protein</fullName>
    </submittedName>
</protein>
<proteinExistence type="predicted"/>